<comment type="caution">
    <text evidence="3">The sequence shown here is derived from an EMBL/GenBank/DDBJ whole genome shotgun (WGS) entry which is preliminary data.</text>
</comment>
<feature type="region of interest" description="Disordered" evidence="1">
    <location>
        <begin position="24"/>
        <end position="99"/>
    </location>
</feature>
<evidence type="ECO:0008006" key="5">
    <source>
        <dbReference type="Google" id="ProtNLM"/>
    </source>
</evidence>
<feature type="compositionally biased region" description="Low complexity" evidence="1">
    <location>
        <begin position="29"/>
        <end position="48"/>
    </location>
</feature>
<name>A0A158DWY3_9BURK</name>
<feature type="signal peptide" evidence="2">
    <location>
        <begin position="1"/>
        <end position="24"/>
    </location>
</feature>
<dbReference type="RefSeq" id="WP_157694940.1">
    <property type="nucleotide sequence ID" value="NZ_FCNX02000019.1"/>
</dbReference>
<keyword evidence="2" id="KW-0732">Signal</keyword>
<evidence type="ECO:0000313" key="3">
    <source>
        <dbReference type="EMBL" id="SAK99053.1"/>
    </source>
</evidence>
<organism evidence="3 4">
    <name type="scientific">Caballeronia fortuita</name>
    <dbReference type="NCBI Taxonomy" id="1777138"/>
    <lineage>
        <taxon>Bacteria</taxon>
        <taxon>Pseudomonadati</taxon>
        <taxon>Pseudomonadota</taxon>
        <taxon>Betaproteobacteria</taxon>
        <taxon>Burkholderiales</taxon>
        <taxon>Burkholderiaceae</taxon>
        <taxon>Caballeronia</taxon>
    </lineage>
</organism>
<dbReference type="STRING" id="1777138.AWB77_05925"/>
<proteinExistence type="predicted"/>
<feature type="chain" id="PRO_5007624587" description="Lipoprotein" evidence="2">
    <location>
        <begin position="25"/>
        <end position="99"/>
    </location>
</feature>
<dbReference type="Proteomes" id="UP000054903">
    <property type="component" value="Unassembled WGS sequence"/>
</dbReference>
<evidence type="ECO:0000313" key="4">
    <source>
        <dbReference type="Proteomes" id="UP000054903"/>
    </source>
</evidence>
<feature type="compositionally biased region" description="Low complexity" evidence="1">
    <location>
        <begin position="79"/>
        <end position="91"/>
    </location>
</feature>
<reference evidence="3" key="1">
    <citation type="submission" date="2016-01" db="EMBL/GenBank/DDBJ databases">
        <authorList>
            <person name="Peeters C."/>
        </authorList>
    </citation>
    <scope>NUCLEOTIDE SEQUENCE</scope>
    <source>
        <strain evidence="3">LMG 29320</strain>
    </source>
</reference>
<evidence type="ECO:0000256" key="2">
    <source>
        <dbReference type="SAM" id="SignalP"/>
    </source>
</evidence>
<dbReference type="PROSITE" id="PS51257">
    <property type="entry name" value="PROKAR_LIPOPROTEIN"/>
    <property type="match status" value="1"/>
</dbReference>
<evidence type="ECO:0000256" key="1">
    <source>
        <dbReference type="SAM" id="MobiDB-lite"/>
    </source>
</evidence>
<dbReference type="EMBL" id="FCNX02000019">
    <property type="protein sequence ID" value="SAK99053.1"/>
    <property type="molecule type" value="Genomic_DNA"/>
</dbReference>
<gene>
    <name evidence="3" type="ORF">AWB77_05925</name>
</gene>
<accession>A0A158DWY3</accession>
<protein>
    <recommendedName>
        <fullName evidence="5">Lipoprotein</fullName>
    </recommendedName>
</protein>
<sequence>MKVHCPSTTILALACSLCMTSAWAQQQQNGAPPGNTSSGSSNSGKNAGFAGGAGAAGRSGTDPATLSRIEEQRVQKKNAPTAAKGASTAGAGKRKDWKE</sequence>
<dbReference type="AlphaFoldDB" id="A0A158DWY3"/>
<keyword evidence="4" id="KW-1185">Reference proteome</keyword>